<dbReference type="Pfam" id="PF02811">
    <property type="entry name" value="PHP"/>
    <property type="match status" value="1"/>
</dbReference>
<reference evidence="3 4" key="1">
    <citation type="submission" date="2017-04" db="EMBL/GenBank/DDBJ databases">
        <title>Draft genome sequences of Alloscardovia macacae UMA81211 and UMA81212 isolated from the feces of a rhesus macaque (Macaca mulatta).</title>
        <authorList>
            <person name="Albert K."/>
            <person name="Sela D.A."/>
        </authorList>
    </citation>
    <scope>NUCLEOTIDE SEQUENCE [LARGE SCALE GENOMIC DNA]</scope>
    <source>
        <strain evidence="3 4">UMA81212</strain>
    </source>
</reference>
<dbReference type="Proteomes" id="UP000243540">
    <property type="component" value="Unassembled WGS sequence"/>
</dbReference>
<dbReference type="PANTHER" id="PTHR42924:SF3">
    <property type="entry name" value="POLYMERASE_HISTIDINOL PHOSPHATASE N-TERMINAL DOMAIN-CONTAINING PROTEIN"/>
    <property type="match status" value="1"/>
</dbReference>
<accession>A0A1Y2SZT2</accession>
<gene>
    <name evidence="3" type="ORF">B9T39_06110</name>
</gene>
<dbReference type="SMART" id="SM00481">
    <property type="entry name" value="POLIIIAc"/>
    <property type="match status" value="1"/>
</dbReference>
<evidence type="ECO:0000256" key="1">
    <source>
        <dbReference type="SAM" id="MobiDB-lite"/>
    </source>
</evidence>
<dbReference type="InterPro" id="IPR003141">
    <property type="entry name" value="Pol/His_phosphatase_N"/>
</dbReference>
<feature type="region of interest" description="Disordered" evidence="1">
    <location>
        <begin position="1"/>
        <end position="25"/>
    </location>
</feature>
<dbReference type="AlphaFoldDB" id="A0A1Y2SZT2"/>
<evidence type="ECO:0000313" key="4">
    <source>
        <dbReference type="Proteomes" id="UP000243540"/>
    </source>
</evidence>
<dbReference type="InterPro" id="IPR016195">
    <property type="entry name" value="Pol/histidinol_Pase-like"/>
</dbReference>
<evidence type="ECO:0000313" key="3">
    <source>
        <dbReference type="EMBL" id="OTA28664.1"/>
    </source>
</evidence>
<dbReference type="GO" id="GO:0035312">
    <property type="term" value="F:5'-3' DNA exonuclease activity"/>
    <property type="evidence" value="ECO:0007669"/>
    <property type="project" value="TreeGrafter"/>
</dbReference>
<evidence type="ECO:0000259" key="2">
    <source>
        <dbReference type="SMART" id="SM00481"/>
    </source>
</evidence>
<dbReference type="CDD" id="cd07438">
    <property type="entry name" value="PHP_HisPPase_AMP"/>
    <property type="match status" value="1"/>
</dbReference>
<feature type="domain" description="Polymerase/histidinol phosphatase N-terminal" evidence="2">
    <location>
        <begin position="31"/>
        <end position="96"/>
    </location>
</feature>
<name>A0A1Y2SZT2_9BIFI</name>
<dbReference type="PANTHER" id="PTHR42924">
    <property type="entry name" value="EXONUCLEASE"/>
    <property type="match status" value="1"/>
</dbReference>
<dbReference type="Gene3D" id="3.20.20.140">
    <property type="entry name" value="Metal-dependent hydrolases"/>
    <property type="match status" value="1"/>
</dbReference>
<dbReference type="STRING" id="1160091.B9T39_06110"/>
<sequence>MAQDGAQDGARNVTQGTKGLRDSLGQNSRGWDLHCHTVFSDGTFSPTDLIRMASEQGLAGVAISDHDTIAGWSEAKEASTRYGVPLIRGTEITAQHDHGRVSVHVLAYLYDCEDAHVLGLYEEMRQRRLERARAMVEKLSADYPISWASVMEQVHEGDATTVGRPHIADALVAAGVYETRSDAFAGIISAKSPYYIPVFSPRVATVVRALKDAGGVVVLAHSGAPSRNRSLLTDEDIEFFACQCGLDGLEVWHRDNPPEQRERLLGLAERYDLLVTGGSDWHGAGKPNVLGENTTDEQTVQEIIRRGRIRVLP</sequence>
<dbReference type="EMBL" id="NEKC01000013">
    <property type="protein sequence ID" value="OTA28664.1"/>
    <property type="molecule type" value="Genomic_DNA"/>
</dbReference>
<dbReference type="OrthoDB" id="9804333at2"/>
<comment type="caution">
    <text evidence="3">The sequence shown here is derived from an EMBL/GenBank/DDBJ whole genome shotgun (WGS) entry which is preliminary data.</text>
</comment>
<dbReference type="SUPFAM" id="SSF89550">
    <property type="entry name" value="PHP domain-like"/>
    <property type="match status" value="1"/>
</dbReference>
<organism evidence="3 4">
    <name type="scientific">Alloscardovia macacae</name>
    <dbReference type="NCBI Taxonomy" id="1160091"/>
    <lineage>
        <taxon>Bacteria</taxon>
        <taxon>Bacillati</taxon>
        <taxon>Actinomycetota</taxon>
        <taxon>Actinomycetes</taxon>
        <taxon>Bifidobacteriales</taxon>
        <taxon>Bifidobacteriaceae</taxon>
        <taxon>Alloscardovia</taxon>
    </lineage>
</organism>
<dbReference type="InterPro" id="IPR052018">
    <property type="entry name" value="PHP_domain"/>
</dbReference>
<proteinExistence type="predicted"/>
<protein>
    <submittedName>
        <fullName evidence="3">Phosphatase</fullName>
    </submittedName>
</protein>
<dbReference type="GO" id="GO:0004534">
    <property type="term" value="F:5'-3' RNA exonuclease activity"/>
    <property type="evidence" value="ECO:0007669"/>
    <property type="project" value="TreeGrafter"/>
</dbReference>
<dbReference type="Gene3D" id="1.10.150.650">
    <property type="match status" value="1"/>
</dbReference>
<dbReference type="InterPro" id="IPR004013">
    <property type="entry name" value="PHP_dom"/>
</dbReference>